<dbReference type="Pfam" id="PF16793">
    <property type="entry name" value="RepB_primase"/>
    <property type="match status" value="1"/>
</dbReference>
<dbReference type="KEGG" id="pseb:EOK75_02525"/>
<sequence>MKHLSTNQHDNAPAAADLTAADYIRLLHPTDGVGKVSFVLIRSRNETITKTYSVDTAPVIVDALLDESTYVSLNRFNGPRTSSRLAQFNALYLDLDVHTLPGSNQLPDHWAGSFASDLRAKNLPQPSVLISTGRGLAAIWLLEPLPAKARSRWSATMQALIKLFRHMGADSACSDCARVFRVPGTINLKSGTEVRTMDGTLRRYKFDVLSDCIFIASGRPTRRKLKEIRQLKKKGTVATTQENRRGLTPKARFTMIARDLDKIVVHWGGRVPLGHRNTFLHLLATCLTHTGPASEIETHVRRIAAVAVLDLSGREISGIIKSAETKAQESCSSDPGLDGRLHYSGAKVAELLNISDSLACELSLEQTFSETERARRKAGRERNRRRDQGACSREEWLAINSASRGKPWQLAGISRSKWYEQGHHKISPSQ</sequence>
<protein>
    <recommendedName>
        <fullName evidence="1">RepB-like DNA primase domain-containing protein</fullName>
    </recommendedName>
</protein>
<evidence type="ECO:0000313" key="2">
    <source>
        <dbReference type="EMBL" id="QCO54762.1"/>
    </source>
</evidence>
<keyword evidence="3" id="KW-1185">Reference proteome</keyword>
<reference evidence="2 3" key="1">
    <citation type="submission" date="2019-05" db="EMBL/GenBank/DDBJ databases">
        <title>Pseudorhodobacter turbinis sp. nov., isolated from the gut of the Korean turban shell.</title>
        <authorList>
            <person name="Jeong Y.-S."/>
            <person name="Kang W.-R."/>
            <person name="Bae J.-W."/>
        </authorList>
    </citation>
    <scope>NUCLEOTIDE SEQUENCE [LARGE SCALE GENOMIC DNA]</scope>
    <source>
        <strain evidence="2 3">S12M18</strain>
    </source>
</reference>
<dbReference type="InterPro" id="IPR039459">
    <property type="entry name" value="RepB-like_DNA_primase_dom"/>
</dbReference>
<dbReference type="Gene3D" id="3.30.70.1790">
    <property type="entry name" value="RepB DNA-primase, N-terminal domain"/>
    <property type="match status" value="1"/>
</dbReference>
<dbReference type="RefSeq" id="WP_137192432.1">
    <property type="nucleotide sequence ID" value="NZ_CP039964.1"/>
</dbReference>
<dbReference type="EMBL" id="CP039964">
    <property type="protein sequence ID" value="QCO54762.1"/>
    <property type="molecule type" value="Genomic_DNA"/>
</dbReference>
<gene>
    <name evidence="2" type="ORF">EOK75_02525</name>
</gene>
<proteinExistence type="predicted"/>
<feature type="domain" description="RepB-like DNA primase" evidence="1">
    <location>
        <begin position="124"/>
        <end position="200"/>
    </location>
</feature>
<dbReference type="AlphaFoldDB" id="A0A4P8EDE9"/>
<evidence type="ECO:0000313" key="3">
    <source>
        <dbReference type="Proteomes" id="UP000298631"/>
    </source>
</evidence>
<organism evidence="2 3">
    <name type="scientific">Pseudorhodobacter turbinis</name>
    <dbReference type="NCBI Taxonomy" id="2500533"/>
    <lineage>
        <taxon>Bacteria</taxon>
        <taxon>Pseudomonadati</taxon>
        <taxon>Pseudomonadota</taxon>
        <taxon>Alphaproteobacteria</taxon>
        <taxon>Rhodobacterales</taxon>
        <taxon>Paracoccaceae</taxon>
        <taxon>Pseudorhodobacter</taxon>
    </lineage>
</organism>
<name>A0A4P8EDE9_9RHOB</name>
<accession>A0A4P8EDE9</accession>
<evidence type="ECO:0000259" key="1">
    <source>
        <dbReference type="Pfam" id="PF16793"/>
    </source>
</evidence>
<dbReference type="OrthoDB" id="6008408at2"/>
<dbReference type="Proteomes" id="UP000298631">
    <property type="component" value="Chromosome"/>
</dbReference>